<comment type="caution">
    <text evidence="1">The sequence shown here is derived from an EMBL/GenBank/DDBJ whole genome shotgun (WGS) entry which is preliminary data.</text>
</comment>
<dbReference type="EMBL" id="LAZR01007792">
    <property type="protein sequence ID" value="KKM82908.1"/>
    <property type="molecule type" value="Genomic_DNA"/>
</dbReference>
<sequence>MVVSYGSNVQEFNIKRVYYTESSTIYEGMPVCYEFDATTNVLGYDKGAGGDVACQSTPNTTAEGNQNEGKYIRVENPDADNIHAFAGVVAGGKHIGSIGPRWLEIYTPNGAVVPVRTDQSCTVGRTILAVHTGEQHLTGPYETAGRSVAIAWETDTDLASTTGIVLAKLDPNLFLCQKGDATSLIADDQDTGNDFAVNQINVGTIQASGRFTAFQIRAFQTAGNASSWDYGLAMDVSGDWSGGTITNNANVSGHWLNLGATTISGGSLVSALRAGIYEGGTCTFTSCGSLAPLSLAVQVTTDPGTSFSMIYCRLDGAQALDYFVHAQTALSIAAYASTSNAPALQTGDMMIPVRLGGTTYYLVAFADTGL</sequence>
<protein>
    <submittedName>
        <fullName evidence="1">Uncharacterized protein</fullName>
    </submittedName>
</protein>
<accession>A0A0F9KLU3</accession>
<dbReference type="AlphaFoldDB" id="A0A0F9KLU3"/>
<reference evidence="1" key="1">
    <citation type="journal article" date="2015" name="Nature">
        <title>Complex archaea that bridge the gap between prokaryotes and eukaryotes.</title>
        <authorList>
            <person name="Spang A."/>
            <person name="Saw J.H."/>
            <person name="Jorgensen S.L."/>
            <person name="Zaremba-Niedzwiedzka K."/>
            <person name="Martijn J."/>
            <person name="Lind A.E."/>
            <person name="van Eijk R."/>
            <person name="Schleper C."/>
            <person name="Guy L."/>
            <person name="Ettema T.J."/>
        </authorList>
    </citation>
    <scope>NUCLEOTIDE SEQUENCE</scope>
</reference>
<organism evidence="1">
    <name type="scientific">marine sediment metagenome</name>
    <dbReference type="NCBI Taxonomy" id="412755"/>
    <lineage>
        <taxon>unclassified sequences</taxon>
        <taxon>metagenomes</taxon>
        <taxon>ecological metagenomes</taxon>
    </lineage>
</organism>
<gene>
    <name evidence="1" type="ORF">LCGC14_1314650</name>
</gene>
<name>A0A0F9KLU3_9ZZZZ</name>
<proteinExistence type="predicted"/>
<evidence type="ECO:0000313" key="1">
    <source>
        <dbReference type="EMBL" id="KKM82908.1"/>
    </source>
</evidence>